<dbReference type="Proteomes" id="UP000239001">
    <property type="component" value="Unassembled WGS sequence"/>
</dbReference>
<dbReference type="OrthoDB" id="427876at2"/>
<gene>
    <name evidence="2" type="ORF">C7H19_21365</name>
</gene>
<dbReference type="PANTHER" id="PTHR47152:SF2">
    <property type="entry name" value="SLR2084 PROTEIN"/>
    <property type="match status" value="1"/>
</dbReference>
<reference evidence="2 3" key="2">
    <citation type="submission" date="2018-03" db="EMBL/GenBank/DDBJ databases">
        <authorList>
            <person name="Keele B.F."/>
        </authorList>
    </citation>
    <scope>NUCLEOTIDE SEQUENCE [LARGE SCALE GENOMIC DNA]</scope>
    <source>
        <strain evidence="2 3">CCALA 016</strain>
    </source>
</reference>
<dbReference type="InterPro" id="IPR012296">
    <property type="entry name" value="Nuclease_put_TT1808"/>
</dbReference>
<keyword evidence="3" id="KW-1185">Reference proteome</keyword>
<name>A0A2T1LSF4_9CHRO</name>
<organism evidence="2 3">
    <name type="scientific">Aphanothece hegewaldii CCALA 016</name>
    <dbReference type="NCBI Taxonomy" id="2107694"/>
    <lineage>
        <taxon>Bacteria</taxon>
        <taxon>Bacillati</taxon>
        <taxon>Cyanobacteriota</taxon>
        <taxon>Cyanophyceae</taxon>
        <taxon>Oscillatoriophycideae</taxon>
        <taxon>Chroococcales</taxon>
        <taxon>Aphanothecaceae</taxon>
        <taxon>Aphanothece</taxon>
    </lineage>
</organism>
<reference evidence="2 3" key="1">
    <citation type="submission" date="2018-03" db="EMBL/GenBank/DDBJ databases">
        <title>The ancient ancestry and fast evolution of plastids.</title>
        <authorList>
            <person name="Moore K.R."/>
            <person name="Magnabosco C."/>
            <person name="Momper L."/>
            <person name="Gold D.A."/>
            <person name="Bosak T."/>
            <person name="Fournier G.P."/>
        </authorList>
    </citation>
    <scope>NUCLEOTIDE SEQUENCE [LARGE SCALE GENOMIC DNA]</scope>
    <source>
        <strain evidence="2 3">CCALA 016</strain>
    </source>
</reference>
<dbReference type="PANTHER" id="PTHR47152">
    <property type="entry name" value="SLR2084 PROTEIN-RELATED"/>
    <property type="match status" value="1"/>
</dbReference>
<accession>A0A2T1LSF4</accession>
<evidence type="ECO:0000259" key="1">
    <source>
        <dbReference type="Pfam" id="PF05685"/>
    </source>
</evidence>
<proteinExistence type="predicted"/>
<protein>
    <recommendedName>
        <fullName evidence="1">Putative restriction endonuclease domain-containing protein</fullName>
    </recommendedName>
</protein>
<sequence length="214" mass="24610">MTTINQPFAENRVILTKISWETFNKILIDTGEDRASRLAYYEGTVEFMSPLAEHEHNNRFLDVLIGAIAEELNLNIKRLGSMTLKNSRMRQGAEPDSCYYIENEPRVRNKKKIDLDIDPAPDLVLEIDITSGSMDKLPIYAALEVTEVWRYNGTKLEVYILDGPILHYNLSENSKIFPWLDISKIPDFVQQSLIDGETATLKAFRSWVRQQNIS</sequence>
<evidence type="ECO:0000313" key="3">
    <source>
        <dbReference type="Proteomes" id="UP000239001"/>
    </source>
</evidence>
<dbReference type="InterPro" id="IPR011335">
    <property type="entry name" value="Restrct_endonuc-II-like"/>
</dbReference>
<dbReference type="Pfam" id="PF05685">
    <property type="entry name" value="Uma2"/>
    <property type="match status" value="1"/>
</dbReference>
<dbReference type="RefSeq" id="WP_106458940.1">
    <property type="nucleotide sequence ID" value="NZ_PXOH01000036.1"/>
</dbReference>
<evidence type="ECO:0000313" key="2">
    <source>
        <dbReference type="EMBL" id="PSF32675.1"/>
    </source>
</evidence>
<comment type="caution">
    <text evidence="2">The sequence shown here is derived from an EMBL/GenBank/DDBJ whole genome shotgun (WGS) entry which is preliminary data.</text>
</comment>
<dbReference type="InterPro" id="IPR008538">
    <property type="entry name" value="Uma2"/>
</dbReference>
<dbReference type="EMBL" id="PXOH01000036">
    <property type="protein sequence ID" value="PSF32675.1"/>
    <property type="molecule type" value="Genomic_DNA"/>
</dbReference>
<dbReference type="AlphaFoldDB" id="A0A2T1LSF4"/>
<dbReference type="SUPFAM" id="SSF52980">
    <property type="entry name" value="Restriction endonuclease-like"/>
    <property type="match status" value="1"/>
</dbReference>
<dbReference type="Gene3D" id="3.90.1570.10">
    <property type="entry name" value="tt1808, chain A"/>
    <property type="match status" value="1"/>
</dbReference>
<dbReference type="CDD" id="cd06260">
    <property type="entry name" value="DUF820-like"/>
    <property type="match status" value="1"/>
</dbReference>
<feature type="domain" description="Putative restriction endonuclease" evidence="1">
    <location>
        <begin position="20"/>
        <end position="172"/>
    </location>
</feature>